<evidence type="ECO:0008006" key="3">
    <source>
        <dbReference type="Google" id="ProtNLM"/>
    </source>
</evidence>
<organism evidence="1 2">
    <name type="scientific">Phialocephala subalpina</name>
    <dbReference type="NCBI Taxonomy" id="576137"/>
    <lineage>
        <taxon>Eukaryota</taxon>
        <taxon>Fungi</taxon>
        <taxon>Dikarya</taxon>
        <taxon>Ascomycota</taxon>
        <taxon>Pezizomycotina</taxon>
        <taxon>Leotiomycetes</taxon>
        <taxon>Helotiales</taxon>
        <taxon>Mollisiaceae</taxon>
        <taxon>Phialocephala</taxon>
        <taxon>Phialocephala fortinii species complex</taxon>
    </lineage>
</organism>
<dbReference type="STRING" id="576137.A0A1L7WJJ9"/>
<reference evidence="1 2" key="1">
    <citation type="submission" date="2016-03" db="EMBL/GenBank/DDBJ databases">
        <authorList>
            <person name="Ploux O."/>
        </authorList>
    </citation>
    <scope>NUCLEOTIDE SEQUENCE [LARGE SCALE GENOMIC DNA]</scope>
    <source>
        <strain evidence="1 2">UAMH 11012</strain>
    </source>
</reference>
<gene>
    <name evidence="1" type="ORF">PAC_02808</name>
</gene>
<keyword evidence="2" id="KW-1185">Reference proteome</keyword>
<dbReference type="Pfam" id="PF11951">
    <property type="entry name" value="Fungal_trans_2"/>
    <property type="match status" value="1"/>
</dbReference>
<dbReference type="Proteomes" id="UP000184330">
    <property type="component" value="Unassembled WGS sequence"/>
</dbReference>
<dbReference type="EMBL" id="FJOG01000003">
    <property type="protein sequence ID" value="CZR52930.1"/>
    <property type="molecule type" value="Genomic_DNA"/>
</dbReference>
<proteinExistence type="predicted"/>
<dbReference type="PANTHER" id="PTHR47784:SF5">
    <property type="entry name" value="STEROL UPTAKE CONTROL PROTEIN 2"/>
    <property type="match status" value="1"/>
</dbReference>
<dbReference type="GO" id="GO:0001228">
    <property type="term" value="F:DNA-binding transcription activator activity, RNA polymerase II-specific"/>
    <property type="evidence" value="ECO:0007669"/>
    <property type="project" value="TreeGrafter"/>
</dbReference>
<dbReference type="InterPro" id="IPR053157">
    <property type="entry name" value="Sterol_Uptake_Regulator"/>
</dbReference>
<name>A0A1L7WJJ9_9HELO</name>
<accession>A0A1L7WJJ9</accession>
<dbReference type="InterPro" id="IPR021858">
    <property type="entry name" value="Fun_TF"/>
</dbReference>
<evidence type="ECO:0000313" key="2">
    <source>
        <dbReference type="Proteomes" id="UP000184330"/>
    </source>
</evidence>
<dbReference type="PANTHER" id="PTHR47784">
    <property type="entry name" value="STEROL UPTAKE CONTROL PROTEIN 2"/>
    <property type="match status" value="1"/>
</dbReference>
<protein>
    <recommendedName>
        <fullName evidence="3">C6 zinc finger domain protein</fullName>
    </recommendedName>
</protein>
<dbReference type="AlphaFoldDB" id="A0A1L7WJJ9"/>
<sequence length="327" mass="37021">MKQGWQYDLPLAAQSHEFLMHAILGLSALHKAHFFPATHLNYYSLALKHQTKASEKFRSAVDEISTSNSTAVFGVTFVFAIFQFKHCTSIDPFSPKEGIDTICDAISTLRCAFVLARQHRNLFKDTCFGSLPKRAKSIKLNPLDENVIQALDALDATNICSDTLLEEKVVCTRAVQHLRDWYHMVRPYPRSWDMVLRWPGTISPEFDALLRQGHLMAWIIFAHWCVPVHRLSKRWFIDGWAEATRTPIYNASEHSYARGKIGSFASKDGKVIFVHKDASLEMSHGTEGIMYWGRKAVLCYQQEEVQEAEAPGDDDCCYGCDSGVVVA</sequence>
<dbReference type="OrthoDB" id="4937900at2759"/>
<evidence type="ECO:0000313" key="1">
    <source>
        <dbReference type="EMBL" id="CZR52930.1"/>
    </source>
</evidence>